<feature type="domain" description="Tetrapyrrole methylase" evidence="6">
    <location>
        <begin position="8"/>
        <end position="186"/>
    </location>
</feature>
<organism evidence="7 8">
    <name type="scientific">Sulfoacidibacillus thermotolerans</name>
    <name type="common">Acidibacillus sulfuroxidans</name>
    <dbReference type="NCBI Taxonomy" id="1765684"/>
    <lineage>
        <taxon>Bacteria</taxon>
        <taxon>Bacillati</taxon>
        <taxon>Bacillota</taxon>
        <taxon>Bacilli</taxon>
        <taxon>Bacillales</taxon>
        <taxon>Alicyclobacillaceae</taxon>
        <taxon>Sulfoacidibacillus</taxon>
    </lineage>
</organism>
<dbReference type="InterPro" id="IPR014008">
    <property type="entry name" value="Cbl_synth_MTase_CbiT"/>
</dbReference>
<dbReference type="RefSeq" id="WP_109429324.1">
    <property type="nucleotide sequence ID" value="NZ_MPDK01000002.1"/>
</dbReference>
<gene>
    <name evidence="7" type="ORF">BM613_01150</name>
</gene>
<protein>
    <submittedName>
        <fullName evidence="7">Cobalamin biosynthesis protein CbiE</fullName>
    </submittedName>
</protein>
<dbReference type="SUPFAM" id="SSF53790">
    <property type="entry name" value="Tetrapyrrole methylase"/>
    <property type="match status" value="1"/>
</dbReference>
<dbReference type="GO" id="GO:0032259">
    <property type="term" value="P:methylation"/>
    <property type="evidence" value="ECO:0007669"/>
    <property type="project" value="UniProtKB-KW"/>
</dbReference>
<dbReference type="CDD" id="cd11644">
    <property type="entry name" value="Precorrin-6Y-MT"/>
    <property type="match status" value="1"/>
</dbReference>
<dbReference type="GO" id="GO:0008276">
    <property type="term" value="F:protein methyltransferase activity"/>
    <property type="evidence" value="ECO:0007669"/>
    <property type="project" value="InterPro"/>
</dbReference>
<dbReference type="SUPFAM" id="SSF53335">
    <property type="entry name" value="S-adenosyl-L-methionine-dependent methyltransferases"/>
    <property type="match status" value="1"/>
</dbReference>
<dbReference type="AlphaFoldDB" id="A0A2U3DBT3"/>
<evidence type="ECO:0000313" key="8">
    <source>
        <dbReference type="Proteomes" id="UP000245380"/>
    </source>
</evidence>
<evidence type="ECO:0000256" key="4">
    <source>
        <dbReference type="ARBA" id="ARBA00022679"/>
    </source>
</evidence>
<dbReference type="Proteomes" id="UP000245380">
    <property type="component" value="Unassembled WGS sequence"/>
</dbReference>
<keyword evidence="5" id="KW-0949">S-adenosyl-L-methionine</keyword>
<dbReference type="NCBIfam" id="TIGR02469">
    <property type="entry name" value="CbiT"/>
    <property type="match status" value="1"/>
</dbReference>
<dbReference type="InterPro" id="IPR029063">
    <property type="entry name" value="SAM-dependent_MTases_sf"/>
</dbReference>
<dbReference type="Gene3D" id="3.40.1010.10">
    <property type="entry name" value="Cobalt-precorrin-4 Transmethylase, Domain 1"/>
    <property type="match status" value="1"/>
</dbReference>
<sequence length="416" mass="46328">MKEKWIRVVGIGDDGASQLPEETIAEILDADLLVGGQRHLSFFPHFAKQTLEIKGSLTHLIARIKEEGEGRKVVVLASGDPNFFGIGSYLAKQFGPERVSITPYVSSLQLAFARCQESWSDASWVSLHGRAMHGLAQRVNASDKVLILTDPTNTPSAIAKYLMRYEMREYRAFVAENLGSKHERTGWYELAEMAEKTFSELNVVLLQRDPKTRPFRTHLGIDDGQFIQRKPDRGLITKREIRVLSLAELQLQPGGVLWDIGACTGSVSIEAILQTPDLRVYAIEKNEEDFANLQANQVKFRTDFVAVLGRAPALLDQFEDPDAVFIGGSGGELRELLQLCAARLRAGGRIVVNAVTIETLATAYETLRELQFAVSVSLVQTSRSKPILHLTRFEGMNPVYLITGSRVEERDDDNSE</sequence>
<evidence type="ECO:0000259" key="6">
    <source>
        <dbReference type="Pfam" id="PF00590"/>
    </source>
</evidence>
<dbReference type="Pfam" id="PF00590">
    <property type="entry name" value="TP_methylase"/>
    <property type="match status" value="1"/>
</dbReference>
<evidence type="ECO:0000313" key="7">
    <source>
        <dbReference type="EMBL" id="PWI58733.1"/>
    </source>
</evidence>
<dbReference type="InterPro" id="IPR012818">
    <property type="entry name" value="CbiE"/>
</dbReference>
<comment type="caution">
    <text evidence="7">The sequence shown here is derived from an EMBL/GenBank/DDBJ whole genome shotgun (WGS) entry which is preliminary data.</text>
</comment>
<dbReference type="PIRSF" id="PIRSF036428">
    <property type="entry name" value="CobL"/>
    <property type="match status" value="1"/>
</dbReference>
<evidence type="ECO:0000256" key="5">
    <source>
        <dbReference type="ARBA" id="ARBA00022691"/>
    </source>
</evidence>
<dbReference type="EMBL" id="MPDK01000002">
    <property type="protein sequence ID" value="PWI58733.1"/>
    <property type="molecule type" value="Genomic_DNA"/>
</dbReference>
<proteinExistence type="predicted"/>
<keyword evidence="4" id="KW-0808">Transferase</keyword>
<dbReference type="InterPro" id="IPR035996">
    <property type="entry name" value="4pyrrol_Methylase_sf"/>
</dbReference>
<evidence type="ECO:0000256" key="3">
    <source>
        <dbReference type="ARBA" id="ARBA00022603"/>
    </source>
</evidence>
<dbReference type="CDD" id="cd02440">
    <property type="entry name" value="AdoMet_MTases"/>
    <property type="match status" value="1"/>
</dbReference>
<dbReference type="InterPro" id="IPR014777">
    <property type="entry name" value="4pyrrole_Mease_sub1"/>
</dbReference>
<name>A0A2U3DBT3_SULT2</name>
<dbReference type="InterPro" id="IPR006365">
    <property type="entry name" value="Cbl_synth_CobL"/>
</dbReference>
<evidence type="ECO:0000256" key="2">
    <source>
        <dbReference type="ARBA" id="ARBA00022573"/>
    </source>
</evidence>
<dbReference type="PANTHER" id="PTHR43182">
    <property type="entry name" value="COBALT-PRECORRIN-6B C(15)-METHYLTRANSFERASE (DECARBOXYLATING)"/>
    <property type="match status" value="1"/>
</dbReference>
<dbReference type="NCBIfam" id="TIGR02467">
    <property type="entry name" value="CbiE"/>
    <property type="match status" value="1"/>
</dbReference>
<keyword evidence="3" id="KW-0489">Methyltransferase</keyword>
<dbReference type="InterPro" id="IPR000878">
    <property type="entry name" value="4pyrrol_Mease"/>
</dbReference>
<keyword evidence="2" id="KW-0169">Cobalamin biosynthesis</keyword>
<keyword evidence="8" id="KW-1185">Reference proteome</keyword>
<dbReference type="OrthoDB" id="9780707at2"/>
<evidence type="ECO:0000256" key="1">
    <source>
        <dbReference type="ARBA" id="ARBA00004953"/>
    </source>
</evidence>
<dbReference type="Gene3D" id="3.30.950.10">
    <property type="entry name" value="Methyltransferase, Cobalt-precorrin-4 Transmethylase, Domain 2"/>
    <property type="match status" value="1"/>
</dbReference>
<accession>A0A2U3DBT3</accession>
<dbReference type="Gene3D" id="3.40.50.150">
    <property type="entry name" value="Vaccinia Virus protein VP39"/>
    <property type="match status" value="1"/>
</dbReference>
<dbReference type="InterPro" id="IPR014776">
    <property type="entry name" value="4pyrrole_Mease_sub2"/>
</dbReference>
<dbReference type="GO" id="GO:0009236">
    <property type="term" value="P:cobalamin biosynthetic process"/>
    <property type="evidence" value="ECO:0007669"/>
    <property type="project" value="UniProtKB-UniPathway"/>
</dbReference>
<dbReference type="PANTHER" id="PTHR43182:SF1">
    <property type="entry name" value="COBALT-PRECORRIN-7 C(5)-METHYLTRANSFERASE"/>
    <property type="match status" value="1"/>
</dbReference>
<dbReference type="InterPro" id="IPR050714">
    <property type="entry name" value="Cobalamin_biosynth_MTase"/>
</dbReference>
<comment type="pathway">
    <text evidence="1">Cofactor biosynthesis; adenosylcobalamin biosynthesis.</text>
</comment>
<reference evidence="7 8" key="1">
    <citation type="submission" date="2016-11" db="EMBL/GenBank/DDBJ databases">
        <title>Comparative genomics of Acidibacillus ferroxidans species.</title>
        <authorList>
            <person name="Oliveira G."/>
            <person name="Nunes G."/>
            <person name="Oliveira R."/>
            <person name="Araujo F."/>
            <person name="Salim A."/>
            <person name="Scholte L."/>
            <person name="Morais D."/>
            <person name="Nancucheo I."/>
            <person name="Johnson D.B."/>
            <person name="Grail B."/>
            <person name="Bittencourt J."/>
            <person name="Valadares R."/>
        </authorList>
    </citation>
    <scope>NUCLEOTIDE SEQUENCE [LARGE SCALE GENOMIC DNA]</scope>
    <source>
        <strain evidence="7 8">Y002</strain>
    </source>
</reference>
<dbReference type="UniPathway" id="UPA00148"/>